<dbReference type="Proteomes" id="UP001434419">
    <property type="component" value="Unassembled WGS sequence"/>
</dbReference>
<reference evidence="1" key="1">
    <citation type="submission" date="2024-06" db="EMBL/GenBank/DDBJ databases">
        <title>Vaginal Lactobacillus fatty acid response mechanisms reveal a metabolite-targeted strategy for bacterial vaginosis treatment.</title>
        <authorList>
            <person name="Zhu M."/>
            <person name="Blainey P.C."/>
            <person name="Bloom S.M."/>
            <person name="Kwon D.S."/>
        </authorList>
    </citation>
    <scope>NUCLEOTIDE SEQUENCE</scope>
    <source>
        <strain evidence="1">194_F1_1</strain>
    </source>
</reference>
<evidence type="ECO:0000313" key="2">
    <source>
        <dbReference type="Proteomes" id="UP001434419"/>
    </source>
</evidence>
<dbReference type="RefSeq" id="WP_133476421.1">
    <property type="nucleotide sequence ID" value="NZ_JBETVU010000013.1"/>
</dbReference>
<gene>
    <name evidence="1" type="ORF">ABVC42_13775</name>
</gene>
<organism evidence="1 2">
    <name type="scientific">Lactobacillus crispatus</name>
    <dbReference type="NCBI Taxonomy" id="47770"/>
    <lineage>
        <taxon>Bacteria</taxon>
        <taxon>Bacillati</taxon>
        <taxon>Bacillota</taxon>
        <taxon>Bacilli</taxon>
        <taxon>Lactobacillales</taxon>
        <taxon>Lactobacillaceae</taxon>
        <taxon>Lactobacillus</taxon>
    </lineage>
</organism>
<sequence>MKLNTKNLSKEALEILALGKGYRSDDQSEMIIFQSPENILDFEINELENDDIPDFMSDNFGLDSGSTIKQISHCIKEILHADKYELVWLCSNKRDAESYADTPESVYEVDLPNKQTDYTLISDLGSEGCLVAYKAK</sequence>
<accession>A0ABV2BCC9</accession>
<comment type="caution">
    <text evidence="1">The sequence shown here is derived from an EMBL/GenBank/DDBJ whole genome shotgun (WGS) entry which is preliminary data.</text>
</comment>
<protein>
    <submittedName>
        <fullName evidence="1">Uncharacterized protein</fullName>
    </submittedName>
</protein>
<dbReference type="EMBL" id="JBETVU010000013">
    <property type="protein sequence ID" value="MES5150899.1"/>
    <property type="molecule type" value="Genomic_DNA"/>
</dbReference>
<keyword evidence="2" id="KW-1185">Reference proteome</keyword>
<proteinExistence type="predicted"/>
<evidence type="ECO:0000313" key="1">
    <source>
        <dbReference type="EMBL" id="MES5150899.1"/>
    </source>
</evidence>
<name>A0ABV2BCC9_9LACO</name>